<dbReference type="EMBL" id="JAKGSG010000037">
    <property type="protein sequence ID" value="MCF4122068.1"/>
    <property type="molecule type" value="Genomic_DNA"/>
</dbReference>
<keyword evidence="2" id="KW-1185">Reference proteome</keyword>
<dbReference type="Proteomes" id="UP001165405">
    <property type="component" value="Unassembled WGS sequence"/>
</dbReference>
<dbReference type="AlphaFoldDB" id="A0AA41U7I2"/>
<sequence length="69" mass="7130">MVLPFRPTSRGSFSPLRGAPITPVAAPAFDLDIKIVESGPTVADLYRLTDDGCNATCASACTPSCTDNG</sequence>
<name>A0AA41U7I2_9MICO</name>
<protein>
    <submittedName>
        <fullName evidence="1">FxLD family lanthipeptide</fullName>
    </submittedName>
</protein>
<comment type="caution">
    <text evidence="1">The sequence shown here is derived from an EMBL/GenBank/DDBJ whole genome shotgun (WGS) entry which is preliminary data.</text>
</comment>
<proteinExistence type="predicted"/>
<accession>A0AA41U7I2</accession>
<dbReference type="NCBIfam" id="TIGR04363">
    <property type="entry name" value="LD_lanti_pre"/>
    <property type="match status" value="1"/>
</dbReference>
<evidence type="ECO:0000313" key="1">
    <source>
        <dbReference type="EMBL" id="MCF4122068.1"/>
    </source>
</evidence>
<dbReference type="RefSeq" id="WP_236089868.1">
    <property type="nucleotide sequence ID" value="NZ_JAKGSG010000037.1"/>
</dbReference>
<gene>
    <name evidence="1" type="ORF">L1785_13880</name>
</gene>
<organism evidence="1 2">
    <name type="scientific">Antribacter soli</name>
    <dbReference type="NCBI Taxonomy" id="2910976"/>
    <lineage>
        <taxon>Bacteria</taxon>
        <taxon>Bacillati</taxon>
        <taxon>Actinomycetota</taxon>
        <taxon>Actinomycetes</taxon>
        <taxon>Micrococcales</taxon>
        <taxon>Promicromonosporaceae</taxon>
        <taxon>Antribacter</taxon>
    </lineage>
</organism>
<dbReference type="InterPro" id="IPR027575">
    <property type="entry name" value="LD_lanti_pre"/>
</dbReference>
<evidence type="ECO:0000313" key="2">
    <source>
        <dbReference type="Proteomes" id="UP001165405"/>
    </source>
</evidence>
<reference evidence="1" key="1">
    <citation type="submission" date="2022-01" db="EMBL/GenBank/DDBJ databases">
        <title>Antribacter sp. nov., isolated from Guizhou of China.</title>
        <authorList>
            <person name="Chengliang C."/>
            <person name="Ya Z."/>
        </authorList>
    </citation>
    <scope>NUCLEOTIDE SEQUENCE</scope>
    <source>
        <strain evidence="1">KLBMP 9083</strain>
    </source>
</reference>